<evidence type="ECO:0000313" key="2">
    <source>
        <dbReference type="EMBL" id="MFC5971383.1"/>
    </source>
</evidence>
<dbReference type="Proteomes" id="UP001596099">
    <property type="component" value="Unassembled WGS sequence"/>
</dbReference>
<evidence type="ECO:0000256" key="1">
    <source>
        <dbReference type="SAM" id="MobiDB-lite"/>
    </source>
</evidence>
<dbReference type="AlphaFoldDB" id="A0ABD5RM02"/>
<gene>
    <name evidence="2" type="ORF">ACFPYI_08590</name>
</gene>
<evidence type="ECO:0000313" key="3">
    <source>
        <dbReference type="Proteomes" id="UP001596099"/>
    </source>
</evidence>
<proteinExistence type="predicted"/>
<organism evidence="2 3">
    <name type="scientific">Halomarina salina</name>
    <dbReference type="NCBI Taxonomy" id="1872699"/>
    <lineage>
        <taxon>Archaea</taxon>
        <taxon>Methanobacteriati</taxon>
        <taxon>Methanobacteriota</taxon>
        <taxon>Stenosarchaea group</taxon>
        <taxon>Halobacteria</taxon>
        <taxon>Halobacteriales</taxon>
        <taxon>Natronomonadaceae</taxon>
        <taxon>Halomarina</taxon>
    </lineage>
</organism>
<name>A0ABD5RM02_9EURY</name>
<sequence>MADVDSAPGETPEIASSGSEAVAPISATPQDYTRCPRCDARRFVARQLVYEQRQYDEQGDLTSADVTVRAALEYCCADCGTRLREMPVSQPDFYGEVAVLRADLDAAVQRRLACWVARLREYHPGRG</sequence>
<reference evidence="2 3" key="1">
    <citation type="journal article" date="2019" name="Int. J. Syst. Evol. Microbiol.">
        <title>The Global Catalogue of Microorganisms (GCM) 10K type strain sequencing project: providing services to taxonomists for standard genome sequencing and annotation.</title>
        <authorList>
            <consortium name="The Broad Institute Genomics Platform"/>
            <consortium name="The Broad Institute Genome Sequencing Center for Infectious Disease"/>
            <person name="Wu L."/>
            <person name="Ma J."/>
        </authorList>
    </citation>
    <scope>NUCLEOTIDE SEQUENCE [LARGE SCALE GENOMIC DNA]</scope>
    <source>
        <strain evidence="2 3">CGMCC 1.12543</strain>
    </source>
</reference>
<dbReference type="RefSeq" id="WP_247414280.1">
    <property type="nucleotide sequence ID" value="NZ_JALLGW010000001.1"/>
</dbReference>
<keyword evidence="3" id="KW-1185">Reference proteome</keyword>
<protein>
    <submittedName>
        <fullName evidence="2">Uncharacterized protein</fullName>
    </submittedName>
</protein>
<feature type="region of interest" description="Disordered" evidence="1">
    <location>
        <begin position="1"/>
        <end position="30"/>
    </location>
</feature>
<comment type="caution">
    <text evidence="2">The sequence shown here is derived from an EMBL/GenBank/DDBJ whole genome shotgun (WGS) entry which is preliminary data.</text>
</comment>
<accession>A0ABD5RM02</accession>
<dbReference type="EMBL" id="JBHSQH010000001">
    <property type="protein sequence ID" value="MFC5971383.1"/>
    <property type="molecule type" value="Genomic_DNA"/>
</dbReference>